<dbReference type="InterPro" id="IPR036412">
    <property type="entry name" value="HAD-like_sf"/>
</dbReference>
<organism evidence="4 5">
    <name type="scientific">Rheinheimera marina</name>
    <dbReference type="NCBI Taxonomy" id="1774958"/>
    <lineage>
        <taxon>Bacteria</taxon>
        <taxon>Pseudomonadati</taxon>
        <taxon>Pseudomonadota</taxon>
        <taxon>Gammaproteobacteria</taxon>
        <taxon>Chromatiales</taxon>
        <taxon>Chromatiaceae</taxon>
        <taxon>Rheinheimera</taxon>
    </lineage>
</organism>
<protein>
    <submittedName>
        <fullName evidence="4">HAD-IA family hydrolase</fullName>
    </submittedName>
</protein>
<proteinExistence type="predicted"/>
<dbReference type="SFLD" id="SFLDS00003">
    <property type="entry name" value="Haloacid_Dehalogenase"/>
    <property type="match status" value="1"/>
</dbReference>
<gene>
    <name evidence="4" type="ORF">ACFO3I_18580</name>
</gene>
<dbReference type="InterPro" id="IPR006439">
    <property type="entry name" value="HAD-SF_hydro_IA"/>
</dbReference>
<accession>A0ABV9JS31</accession>
<evidence type="ECO:0000256" key="3">
    <source>
        <dbReference type="ARBA" id="ARBA00022842"/>
    </source>
</evidence>
<sequence length="232" mass="25740">MHCYKALHPFTALSFDLDDTLYLNGPVIERAELAMQRSLLQLAPQLGQIDADFWWQQRKALAAAQPEVRHDVSQWRLLGLRQGLLQLGLAPSDVNEVAAAAFNAFYLERSNLEVPASSHQLLAALADKYPLVSITNGNADVHQLGIAHYFKHHLRAGPDGRMKPYPDLFHRASQLLGIEPAQLLHIGDNAKADVQGALAAGCQAIWLQLPEQQSRLLPQIRISALDQLELLL</sequence>
<dbReference type="Gene3D" id="3.40.50.1000">
    <property type="entry name" value="HAD superfamily/HAD-like"/>
    <property type="match status" value="1"/>
</dbReference>
<dbReference type="EMBL" id="JBHSGB010000020">
    <property type="protein sequence ID" value="MFC4657023.1"/>
    <property type="molecule type" value="Genomic_DNA"/>
</dbReference>
<evidence type="ECO:0000313" key="5">
    <source>
        <dbReference type="Proteomes" id="UP001595962"/>
    </source>
</evidence>
<keyword evidence="2 4" id="KW-0378">Hydrolase</keyword>
<name>A0ABV9JS31_9GAMM</name>
<evidence type="ECO:0000313" key="4">
    <source>
        <dbReference type="EMBL" id="MFC4657023.1"/>
    </source>
</evidence>
<keyword evidence="5" id="KW-1185">Reference proteome</keyword>
<evidence type="ECO:0000256" key="1">
    <source>
        <dbReference type="ARBA" id="ARBA00001946"/>
    </source>
</evidence>
<comment type="caution">
    <text evidence="4">The sequence shown here is derived from an EMBL/GenBank/DDBJ whole genome shotgun (WGS) entry which is preliminary data.</text>
</comment>
<dbReference type="GO" id="GO:0016787">
    <property type="term" value="F:hydrolase activity"/>
    <property type="evidence" value="ECO:0007669"/>
    <property type="project" value="UniProtKB-KW"/>
</dbReference>
<dbReference type="NCBIfam" id="TIGR01509">
    <property type="entry name" value="HAD-SF-IA-v3"/>
    <property type="match status" value="1"/>
</dbReference>
<dbReference type="InterPro" id="IPR023214">
    <property type="entry name" value="HAD_sf"/>
</dbReference>
<dbReference type="NCBIfam" id="TIGR01549">
    <property type="entry name" value="HAD-SF-IA-v1"/>
    <property type="match status" value="1"/>
</dbReference>
<dbReference type="Pfam" id="PF00702">
    <property type="entry name" value="Hydrolase"/>
    <property type="match status" value="1"/>
</dbReference>
<comment type="cofactor">
    <cofactor evidence="1">
        <name>Mg(2+)</name>
        <dbReference type="ChEBI" id="CHEBI:18420"/>
    </cofactor>
</comment>
<dbReference type="PANTHER" id="PTHR46470">
    <property type="entry name" value="N-ACYLNEURAMINATE-9-PHOSPHATASE"/>
    <property type="match status" value="1"/>
</dbReference>
<dbReference type="InterPro" id="IPR051400">
    <property type="entry name" value="HAD-like_hydrolase"/>
</dbReference>
<dbReference type="RefSeq" id="WP_377336653.1">
    <property type="nucleotide sequence ID" value="NZ_JBHSGB010000020.1"/>
</dbReference>
<dbReference type="SUPFAM" id="SSF56784">
    <property type="entry name" value="HAD-like"/>
    <property type="match status" value="1"/>
</dbReference>
<keyword evidence="3" id="KW-0460">Magnesium</keyword>
<reference evidence="5" key="1">
    <citation type="journal article" date="2019" name="Int. J. Syst. Evol. Microbiol.">
        <title>The Global Catalogue of Microorganisms (GCM) 10K type strain sequencing project: providing services to taxonomists for standard genome sequencing and annotation.</title>
        <authorList>
            <consortium name="The Broad Institute Genomics Platform"/>
            <consortium name="The Broad Institute Genome Sequencing Center for Infectious Disease"/>
            <person name="Wu L."/>
            <person name="Ma J."/>
        </authorList>
    </citation>
    <scope>NUCLEOTIDE SEQUENCE [LARGE SCALE GENOMIC DNA]</scope>
    <source>
        <strain evidence="5">DT28</strain>
    </source>
</reference>
<dbReference type="SFLD" id="SFLDG01129">
    <property type="entry name" value="C1.5:_HAD__Beta-PGM__Phosphata"/>
    <property type="match status" value="1"/>
</dbReference>
<dbReference type="PANTHER" id="PTHR46470:SF4">
    <property type="entry name" value="5-AMINO-6-(5-PHOSPHO-D-RIBITYLAMINO)URACIL PHOSPHATASE YIGB"/>
    <property type="match status" value="1"/>
</dbReference>
<dbReference type="Gene3D" id="1.20.120.1600">
    <property type="match status" value="1"/>
</dbReference>
<evidence type="ECO:0000256" key="2">
    <source>
        <dbReference type="ARBA" id="ARBA00022801"/>
    </source>
</evidence>
<dbReference type="Proteomes" id="UP001595962">
    <property type="component" value="Unassembled WGS sequence"/>
</dbReference>